<evidence type="ECO:0000313" key="6">
    <source>
        <dbReference type="EMBL" id="KIM40447.1"/>
    </source>
</evidence>
<dbReference type="InterPro" id="IPR001965">
    <property type="entry name" value="Znf_PHD"/>
</dbReference>
<keyword evidence="3" id="KW-0862">Zinc</keyword>
<dbReference type="SUPFAM" id="SSF57903">
    <property type="entry name" value="FYVE/PHD zinc finger"/>
    <property type="match status" value="1"/>
</dbReference>
<proteinExistence type="predicted"/>
<dbReference type="PANTHER" id="PTHR14296:SF3">
    <property type="entry name" value="DIKAR, ISOFORM F"/>
    <property type="match status" value="1"/>
</dbReference>
<reference evidence="7" key="2">
    <citation type="submission" date="2015-01" db="EMBL/GenBank/DDBJ databases">
        <title>Evolutionary Origins and Diversification of the Mycorrhizal Mutualists.</title>
        <authorList>
            <consortium name="DOE Joint Genome Institute"/>
            <consortium name="Mycorrhizal Genomics Consortium"/>
            <person name="Kohler A."/>
            <person name="Kuo A."/>
            <person name="Nagy L.G."/>
            <person name="Floudas D."/>
            <person name="Copeland A."/>
            <person name="Barry K.W."/>
            <person name="Cichocki N."/>
            <person name="Veneault-Fourrey C."/>
            <person name="LaButti K."/>
            <person name="Lindquist E.A."/>
            <person name="Lipzen A."/>
            <person name="Lundell T."/>
            <person name="Morin E."/>
            <person name="Murat C."/>
            <person name="Riley R."/>
            <person name="Ohm R."/>
            <person name="Sun H."/>
            <person name="Tunlid A."/>
            <person name="Henrissat B."/>
            <person name="Grigoriev I.V."/>
            <person name="Hibbett D.S."/>
            <person name="Martin F."/>
        </authorList>
    </citation>
    <scope>NUCLEOTIDE SEQUENCE [LARGE SCALE GENOMIC DNA]</scope>
    <source>
        <strain evidence="7">h7</strain>
    </source>
</reference>
<dbReference type="PANTHER" id="PTHR14296">
    <property type="entry name" value="REMODELING AND SPACING FACTOR 1"/>
    <property type="match status" value="1"/>
</dbReference>
<feature type="compositionally biased region" description="Polar residues" evidence="4">
    <location>
        <begin position="155"/>
        <end position="178"/>
    </location>
</feature>
<accession>A0A0C2YH73</accession>
<feature type="region of interest" description="Disordered" evidence="4">
    <location>
        <begin position="131"/>
        <end position="178"/>
    </location>
</feature>
<evidence type="ECO:0000313" key="7">
    <source>
        <dbReference type="Proteomes" id="UP000053424"/>
    </source>
</evidence>
<dbReference type="SMART" id="SM00249">
    <property type="entry name" value="PHD"/>
    <property type="match status" value="1"/>
</dbReference>
<feature type="region of interest" description="Disordered" evidence="4">
    <location>
        <begin position="707"/>
        <end position="788"/>
    </location>
</feature>
<feature type="region of interest" description="Disordered" evidence="4">
    <location>
        <begin position="339"/>
        <end position="457"/>
    </location>
</feature>
<dbReference type="InterPro" id="IPR013083">
    <property type="entry name" value="Znf_RING/FYVE/PHD"/>
</dbReference>
<feature type="compositionally biased region" description="Low complexity" evidence="4">
    <location>
        <begin position="773"/>
        <end position="784"/>
    </location>
</feature>
<feature type="compositionally biased region" description="Basic and acidic residues" evidence="4">
    <location>
        <begin position="441"/>
        <end position="453"/>
    </location>
</feature>
<evidence type="ECO:0000256" key="4">
    <source>
        <dbReference type="SAM" id="MobiDB-lite"/>
    </source>
</evidence>
<feature type="region of interest" description="Disordered" evidence="4">
    <location>
        <begin position="541"/>
        <end position="639"/>
    </location>
</feature>
<dbReference type="HOGENOM" id="CLU_004503_0_0_1"/>
<protein>
    <recommendedName>
        <fullName evidence="5">Zinc finger PHD-type domain-containing protein</fullName>
    </recommendedName>
</protein>
<feature type="compositionally biased region" description="Basic and acidic residues" evidence="4">
    <location>
        <begin position="280"/>
        <end position="289"/>
    </location>
</feature>
<evidence type="ECO:0000259" key="5">
    <source>
        <dbReference type="SMART" id="SM00249"/>
    </source>
</evidence>
<dbReference type="PROSITE" id="PS01359">
    <property type="entry name" value="ZF_PHD_1"/>
    <property type="match status" value="1"/>
</dbReference>
<dbReference type="InterPro" id="IPR019787">
    <property type="entry name" value="Znf_PHD-finger"/>
</dbReference>
<feature type="region of interest" description="Disordered" evidence="4">
    <location>
        <begin position="882"/>
        <end position="922"/>
    </location>
</feature>
<evidence type="ECO:0000256" key="1">
    <source>
        <dbReference type="ARBA" id="ARBA00022723"/>
    </source>
</evidence>
<dbReference type="GO" id="GO:0031213">
    <property type="term" value="C:RSF complex"/>
    <property type="evidence" value="ECO:0007669"/>
    <property type="project" value="InterPro"/>
</dbReference>
<keyword evidence="7" id="KW-1185">Reference proteome</keyword>
<evidence type="ECO:0000256" key="2">
    <source>
        <dbReference type="ARBA" id="ARBA00022771"/>
    </source>
</evidence>
<feature type="compositionally biased region" description="Basic and acidic residues" evidence="4">
    <location>
        <begin position="541"/>
        <end position="597"/>
    </location>
</feature>
<dbReference type="OrthoDB" id="303107at2759"/>
<feature type="region of interest" description="Disordered" evidence="4">
    <location>
        <begin position="268"/>
        <end position="321"/>
    </location>
</feature>
<name>A0A0C2YH73_HEBCY</name>
<gene>
    <name evidence="6" type="ORF">M413DRAFT_445904</name>
</gene>
<evidence type="ECO:0000256" key="3">
    <source>
        <dbReference type="ARBA" id="ARBA00022833"/>
    </source>
</evidence>
<feature type="compositionally biased region" description="Basic residues" evidence="4">
    <location>
        <begin position="269"/>
        <end position="279"/>
    </location>
</feature>
<dbReference type="Pfam" id="PF00628">
    <property type="entry name" value="PHD"/>
    <property type="match status" value="1"/>
</dbReference>
<feature type="region of interest" description="Disordered" evidence="4">
    <location>
        <begin position="1"/>
        <end position="29"/>
    </location>
</feature>
<dbReference type="AlphaFoldDB" id="A0A0C2YH73"/>
<reference evidence="6 7" key="1">
    <citation type="submission" date="2014-04" db="EMBL/GenBank/DDBJ databases">
        <authorList>
            <consortium name="DOE Joint Genome Institute"/>
            <person name="Kuo A."/>
            <person name="Gay G."/>
            <person name="Dore J."/>
            <person name="Kohler A."/>
            <person name="Nagy L.G."/>
            <person name="Floudas D."/>
            <person name="Copeland A."/>
            <person name="Barry K.W."/>
            <person name="Cichocki N."/>
            <person name="Veneault-Fourrey C."/>
            <person name="LaButti K."/>
            <person name="Lindquist E.A."/>
            <person name="Lipzen A."/>
            <person name="Lundell T."/>
            <person name="Morin E."/>
            <person name="Murat C."/>
            <person name="Sun H."/>
            <person name="Tunlid A."/>
            <person name="Henrissat B."/>
            <person name="Grigoriev I.V."/>
            <person name="Hibbett D.S."/>
            <person name="Martin F."/>
            <person name="Nordberg H.P."/>
            <person name="Cantor M.N."/>
            <person name="Hua S.X."/>
        </authorList>
    </citation>
    <scope>NUCLEOTIDE SEQUENCE [LARGE SCALE GENOMIC DNA]</scope>
    <source>
        <strain evidence="7">h7</strain>
    </source>
</reference>
<dbReference type="InterPro" id="IPR028938">
    <property type="entry name" value="Rsf1-like"/>
</dbReference>
<feature type="compositionally biased region" description="Polar residues" evidence="4">
    <location>
        <begin position="621"/>
        <end position="635"/>
    </location>
</feature>
<dbReference type="InterPro" id="IPR011011">
    <property type="entry name" value="Znf_FYVE_PHD"/>
</dbReference>
<feature type="domain" description="Zinc finger PHD-type" evidence="5">
    <location>
        <begin position="645"/>
        <end position="702"/>
    </location>
</feature>
<dbReference type="EMBL" id="KN831782">
    <property type="protein sequence ID" value="KIM40447.1"/>
    <property type="molecule type" value="Genomic_DNA"/>
</dbReference>
<organism evidence="6 7">
    <name type="scientific">Hebeloma cylindrosporum</name>
    <dbReference type="NCBI Taxonomy" id="76867"/>
    <lineage>
        <taxon>Eukaryota</taxon>
        <taxon>Fungi</taxon>
        <taxon>Dikarya</taxon>
        <taxon>Basidiomycota</taxon>
        <taxon>Agaricomycotina</taxon>
        <taxon>Agaricomycetes</taxon>
        <taxon>Agaricomycetidae</taxon>
        <taxon>Agaricales</taxon>
        <taxon>Agaricineae</taxon>
        <taxon>Hymenogastraceae</taxon>
        <taxon>Hebeloma</taxon>
    </lineage>
</organism>
<dbReference type="Proteomes" id="UP000053424">
    <property type="component" value="Unassembled WGS sequence"/>
</dbReference>
<dbReference type="InterPro" id="IPR019786">
    <property type="entry name" value="Zinc_finger_PHD-type_CS"/>
</dbReference>
<feature type="compositionally biased region" description="Polar residues" evidence="4">
    <location>
        <begin position="738"/>
        <end position="748"/>
    </location>
</feature>
<dbReference type="GO" id="GO:0008270">
    <property type="term" value="F:zinc ion binding"/>
    <property type="evidence" value="ECO:0007669"/>
    <property type="project" value="UniProtKB-KW"/>
</dbReference>
<dbReference type="GO" id="GO:0006355">
    <property type="term" value="P:regulation of DNA-templated transcription"/>
    <property type="evidence" value="ECO:0007669"/>
    <property type="project" value="InterPro"/>
</dbReference>
<dbReference type="CDD" id="cd15489">
    <property type="entry name" value="PHD_SF"/>
    <property type="match status" value="1"/>
</dbReference>
<keyword evidence="1" id="KW-0479">Metal-binding</keyword>
<dbReference type="Gene3D" id="3.30.40.10">
    <property type="entry name" value="Zinc/RING finger domain, C3HC4 (zinc finger)"/>
    <property type="match status" value="1"/>
</dbReference>
<dbReference type="STRING" id="686832.A0A0C2YH73"/>
<keyword evidence="2" id="KW-0863">Zinc-finger</keyword>
<feature type="compositionally biased region" description="Acidic residues" evidence="4">
    <location>
        <begin position="406"/>
        <end position="423"/>
    </location>
</feature>
<sequence length="922" mass="104531">MPRRSNARAPNLHSSITASPPPPHHDPHTDNLALLRRQWRWAAFSQFFCTFSPLFAMNDVRVVDIETDLVQGTSVVIPRVMQKLLYTLSYDRKVSVDNWQTSLRKQYNKRDPQANPIGPDPKDIIKETEEVESLEAAETSPQISLVPKDEGSGSREFSTEPTSLYPTDPSRQSSVARNSQLPDAVLREEQQLAPSIDWFDLPMLSKLESMHNLAEWQFQNPMRLRTIMKTDDEAALWRIEPIGYDSKRNAYWLIGGDRLWIQRVPPKLGKAKGSKRKRAPEKEPGKADSKVVSTPAKRARLNAKPSHLTPSGRHSRAAKDQAKLKLDVQAKELAELTRADLFEQKSRTSRQQPSRAPPRALGTRTSARLRGAPDGDWQSIPDEWLDVEENSKSKQAKGRTQRTGLESDEDSISDLTELSEEVSEGSVANPPEKGDMDEENKEPVSDERKGPEKVEDDADGFVEWETICTYLHEWEHFPEKFEKATHYSEKALYKTLVNDIVPAVTHELREIQEKRELEEALIHRKRSSRLALRESEREEARLAAKRKQEDEEKNSRARRMEARLQKEESERIKRENAREKRRMEREAREESRKEHGSVGHGTPESQTDHDVASTSHRKSRNTQTNGTNGSHSGSRTPAGEDWELSCEICHRQGINLDDGTPMMSCGRCSKWQHIICHDRADQAAGRPRRNWDSVDFICKSCRLSQQTSRHHPVPMKQPLPSDVPSMHAYRPYPPQPLVNHSSVTSAYSPSYKDPAPQSFYVRPSNGQQPNTQSPYSPGPSSSHVVPPPRPAIAFSHYQPAAQGFSPGAHKSYPDAHYSYNYPNQQYNQVVPTPYKPQNALPAAWNITTPAHAPGYGSPHIASGSISGPTSYSRSIQPEHQVMAPMTHEPQSQPSFARYSPEQHYSSTQFKRHPAPYQPPLER</sequence>